<reference evidence="2 3" key="1">
    <citation type="journal article" date="2021" name="Elife">
        <title>Chloroplast acquisition without the gene transfer in kleptoplastic sea slugs, Plakobranchus ocellatus.</title>
        <authorList>
            <person name="Maeda T."/>
            <person name="Takahashi S."/>
            <person name="Yoshida T."/>
            <person name="Shimamura S."/>
            <person name="Takaki Y."/>
            <person name="Nagai Y."/>
            <person name="Toyoda A."/>
            <person name="Suzuki Y."/>
            <person name="Arimoto A."/>
            <person name="Ishii H."/>
            <person name="Satoh N."/>
            <person name="Nishiyama T."/>
            <person name="Hasebe M."/>
            <person name="Maruyama T."/>
            <person name="Minagawa J."/>
            <person name="Obokata J."/>
            <person name="Shigenobu S."/>
        </authorList>
    </citation>
    <scope>NUCLEOTIDE SEQUENCE [LARGE SCALE GENOMIC DNA]</scope>
</reference>
<keyword evidence="3" id="KW-1185">Reference proteome</keyword>
<keyword evidence="1" id="KW-1133">Transmembrane helix</keyword>
<dbReference type="EMBL" id="BMAT01010897">
    <property type="protein sequence ID" value="GFR62917.1"/>
    <property type="molecule type" value="Genomic_DNA"/>
</dbReference>
<sequence>MATFAFTPFAENLTNANLSSDFRGFLGGSPSDKPAPIKGVLGDIDIGLVITASPVSIEAGHSIKPLIPKSMMIYIDIYSHIVVPFIVSSFGVVSNVINLIIFTRLGLKDGMSVGLWSLSFSDLTGEKQKLISRLNAASSHPQ</sequence>
<comment type="caution">
    <text evidence="2">The sequence shown here is derived from an EMBL/GenBank/DDBJ whole genome shotgun (WGS) entry which is preliminary data.</text>
</comment>
<proteinExistence type="predicted"/>
<organism evidence="2 3">
    <name type="scientific">Elysia marginata</name>
    <dbReference type="NCBI Taxonomy" id="1093978"/>
    <lineage>
        <taxon>Eukaryota</taxon>
        <taxon>Metazoa</taxon>
        <taxon>Spiralia</taxon>
        <taxon>Lophotrochozoa</taxon>
        <taxon>Mollusca</taxon>
        <taxon>Gastropoda</taxon>
        <taxon>Heterobranchia</taxon>
        <taxon>Euthyneura</taxon>
        <taxon>Panpulmonata</taxon>
        <taxon>Sacoglossa</taxon>
        <taxon>Placobranchoidea</taxon>
        <taxon>Plakobranchidae</taxon>
        <taxon>Elysia</taxon>
    </lineage>
</organism>
<dbReference type="AlphaFoldDB" id="A0AAV4EP42"/>
<dbReference type="Proteomes" id="UP000762676">
    <property type="component" value="Unassembled WGS sequence"/>
</dbReference>
<accession>A0AAV4EP42</accession>
<gene>
    <name evidence="2" type="ORF">ElyMa_005469800</name>
</gene>
<keyword evidence="1" id="KW-0812">Transmembrane</keyword>
<feature type="transmembrane region" description="Helical" evidence="1">
    <location>
        <begin position="77"/>
        <end position="102"/>
    </location>
</feature>
<evidence type="ECO:0000313" key="3">
    <source>
        <dbReference type="Proteomes" id="UP000762676"/>
    </source>
</evidence>
<keyword evidence="1" id="KW-0472">Membrane</keyword>
<evidence type="ECO:0000313" key="2">
    <source>
        <dbReference type="EMBL" id="GFR62917.1"/>
    </source>
</evidence>
<name>A0AAV4EP42_9GAST</name>
<evidence type="ECO:0000256" key="1">
    <source>
        <dbReference type="SAM" id="Phobius"/>
    </source>
</evidence>
<protein>
    <submittedName>
        <fullName evidence="2">Uncharacterized protein</fullName>
    </submittedName>
</protein>